<proteinExistence type="predicted"/>
<dbReference type="AlphaFoldDB" id="A0A0B0EKK1"/>
<evidence type="ECO:0000313" key="1">
    <source>
        <dbReference type="EMBL" id="KHE92546.1"/>
    </source>
</evidence>
<reference evidence="1 2" key="1">
    <citation type="submission" date="2014-10" db="EMBL/GenBank/DDBJ databases">
        <title>Draft genome of anammox bacterium scalindua brodae, obtained using differential coverage binning of sequence data from two enrichment reactors.</title>
        <authorList>
            <person name="Speth D.R."/>
            <person name="Russ L."/>
            <person name="Kartal B."/>
            <person name="Op den Camp H.J."/>
            <person name="Dutilh B.E."/>
            <person name="Jetten M.S."/>
        </authorList>
    </citation>
    <scope>NUCLEOTIDE SEQUENCE [LARGE SCALE GENOMIC DNA]</scope>
    <source>
        <strain evidence="1">RU1</strain>
    </source>
</reference>
<evidence type="ECO:0000313" key="2">
    <source>
        <dbReference type="Proteomes" id="UP000030652"/>
    </source>
</evidence>
<gene>
    <name evidence="1" type="ORF">SCABRO_01695</name>
</gene>
<dbReference type="EMBL" id="JRYO01000120">
    <property type="protein sequence ID" value="KHE92546.1"/>
    <property type="molecule type" value="Genomic_DNA"/>
</dbReference>
<dbReference type="eggNOG" id="COG1032">
    <property type="taxonomic scope" value="Bacteria"/>
</dbReference>
<sequence length="99" mass="11234">MKHAKHIDRQLARLLRMSGFRTIRLGFEGTSAALQKASGNKVSRRELETAMYHLREAEVDSGVVYDHNDYAWDIGIYLLIGMPGQTVDEVVESIEYIHG</sequence>
<protein>
    <submittedName>
        <fullName evidence="1">Uncharacterized protein</fullName>
    </submittedName>
</protein>
<dbReference type="Proteomes" id="UP000030652">
    <property type="component" value="Unassembled WGS sequence"/>
</dbReference>
<accession>A0A0B0EKK1</accession>
<dbReference type="SUPFAM" id="SSF102114">
    <property type="entry name" value="Radical SAM enzymes"/>
    <property type="match status" value="1"/>
</dbReference>
<dbReference type="InterPro" id="IPR058240">
    <property type="entry name" value="rSAM_sf"/>
</dbReference>
<organism evidence="1 2">
    <name type="scientific">Candidatus Scalindua brodae</name>
    <dbReference type="NCBI Taxonomy" id="237368"/>
    <lineage>
        <taxon>Bacteria</taxon>
        <taxon>Pseudomonadati</taxon>
        <taxon>Planctomycetota</taxon>
        <taxon>Candidatus Brocadiia</taxon>
        <taxon>Candidatus Brocadiales</taxon>
        <taxon>Candidatus Scalinduaceae</taxon>
        <taxon>Candidatus Scalindua</taxon>
    </lineage>
</organism>
<comment type="caution">
    <text evidence="1">The sequence shown here is derived from an EMBL/GenBank/DDBJ whole genome shotgun (WGS) entry which is preliminary data.</text>
</comment>
<name>A0A0B0EKK1_9BACT</name>